<keyword evidence="3 4" id="KW-0597">Phosphoprotein</keyword>
<evidence type="ECO:0000256" key="3">
    <source>
        <dbReference type="ARBA" id="ARBA00022553"/>
    </source>
</evidence>
<keyword evidence="5" id="KW-0472">Membrane</keyword>
<feature type="domain" description="PAS" evidence="8">
    <location>
        <begin position="194"/>
        <end position="264"/>
    </location>
</feature>
<feature type="transmembrane region" description="Helical" evidence="5">
    <location>
        <begin position="25"/>
        <end position="52"/>
    </location>
</feature>
<dbReference type="InterPro" id="IPR001789">
    <property type="entry name" value="Sig_transdc_resp-reg_receiver"/>
</dbReference>
<dbReference type="Pfam" id="PF00512">
    <property type="entry name" value="HisKA"/>
    <property type="match status" value="1"/>
</dbReference>
<proteinExistence type="predicted"/>
<dbReference type="InterPro" id="IPR001610">
    <property type="entry name" value="PAC"/>
</dbReference>
<dbReference type="InterPro" id="IPR005467">
    <property type="entry name" value="His_kinase_dom"/>
</dbReference>
<feature type="transmembrane region" description="Helical" evidence="5">
    <location>
        <begin position="103"/>
        <end position="122"/>
    </location>
</feature>
<feature type="domain" description="Response regulatory" evidence="7">
    <location>
        <begin position="583"/>
        <end position="697"/>
    </location>
</feature>
<dbReference type="CDD" id="cd16922">
    <property type="entry name" value="HATPase_EvgS-ArcB-TorS-like"/>
    <property type="match status" value="1"/>
</dbReference>
<dbReference type="SMART" id="SM00387">
    <property type="entry name" value="HATPase_c"/>
    <property type="match status" value="1"/>
</dbReference>
<dbReference type="InterPro" id="IPR003661">
    <property type="entry name" value="HisK_dim/P_dom"/>
</dbReference>
<comment type="catalytic activity">
    <reaction evidence="1">
        <text>ATP + protein L-histidine = ADP + protein N-phospho-L-histidine.</text>
        <dbReference type="EC" id="2.7.13.3"/>
    </reaction>
</comment>
<dbReference type="PROSITE" id="PS50109">
    <property type="entry name" value="HIS_KIN"/>
    <property type="match status" value="1"/>
</dbReference>
<dbReference type="InterPro" id="IPR035965">
    <property type="entry name" value="PAS-like_dom_sf"/>
</dbReference>
<dbReference type="PROSITE" id="PS50112">
    <property type="entry name" value="PAS"/>
    <property type="match status" value="1"/>
</dbReference>
<dbReference type="Gene3D" id="3.30.565.10">
    <property type="entry name" value="Histidine kinase-like ATPase, C-terminal domain"/>
    <property type="match status" value="1"/>
</dbReference>
<evidence type="ECO:0000256" key="2">
    <source>
        <dbReference type="ARBA" id="ARBA00012438"/>
    </source>
</evidence>
<protein>
    <recommendedName>
        <fullName evidence="2">histidine kinase</fullName>
        <ecNumber evidence="2">2.7.13.3</ecNumber>
    </recommendedName>
</protein>
<dbReference type="InterPro" id="IPR036890">
    <property type="entry name" value="HATPase_C_sf"/>
</dbReference>
<evidence type="ECO:0000313" key="10">
    <source>
        <dbReference type="EMBL" id="MDQ0464154.1"/>
    </source>
</evidence>
<dbReference type="InterPro" id="IPR004358">
    <property type="entry name" value="Sig_transdc_His_kin-like_C"/>
</dbReference>
<dbReference type="InterPro" id="IPR003594">
    <property type="entry name" value="HATPase_dom"/>
</dbReference>
<dbReference type="RefSeq" id="WP_307348592.1">
    <property type="nucleotide sequence ID" value="NZ_JAUSVS010000002.1"/>
</dbReference>
<dbReference type="PROSITE" id="PS50113">
    <property type="entry name" value="PAC"/>
    <property type="match status" value="1"/>
</dbReference>
<dbReference type="InterPro" id="IPR011006">
    <property type="entry name" value="CheY-like_superfamily"/>
</dbReference>
<keyword evidence="5" id="KW-0812">Transmembrane</keyword>
<dbReference type="InterPro" id="IPR000014">
    <property type="entry name" value="PAS"/>
</dbReference>
<keyword evidence="11" id="KW-1185">Reference proteome</keyword>
<evidence type="ECO:0000259" key="7">
    <source>
        <dbReference type="PROSITE" id="PS50110"/>
    </source>
</evidence>
<evidence type="ECO:0000256" key="4">
    <source>
        <dbReference type="PROSITE-ProRule" id="PRU00169"/>
    </source>
</evidence>
<evidence type="ECO:0000256" key="1">
    <source>
        <dbReference type="ARBA" id="ARBA00000085"/>
    </source>
</evidence>
<dbReference type="SUPFAM" id="SSF52172">
    <property type="entry name" value="CheY-like"/>
    <property type="match status" value="1"/>
</dbReference>
<keyword evidence="5" id="KW-1133">Transmembrane helix</keyword>
<reference evidence="10 11" key="1">
    <citation type="submission" date="2023-07" db="EMBL/GenBank/DDBJ databases">
        <title>Genomic Encyclopedia of Type Strains, Phase IV (KMG-IV): sequencing the most valuable type-strain genomes for metagenomic binning, comparative biology and taxonomic classification.</title>
        <authorList>
            <person name="Goeker M."/>
        </authorList>
    </citation>
    <scope>NUCLEOTIDE SEQUENCE [LARGE SCALE GENOMIC DNA]</scope>
    <source>
        <strain evidence="10 11">DSM 18695</strain>
    </source>
</reference>
<gene>
    <name evidence="10" type="ORF">QO010_001925</name>
</gene>
<dbReference type="SMART" id="SM00448">
    <property type="entry name" value="REC"/>
    <property type="match status" value="1"/>
</dbReference>
<dbReference type="EMBL" id="JAUSVS010000002">
    <property type="protein sequence ID" value="MDQ0464154.1"/>
    <property type="molecule type" value="Genomic_DNA"/>
</dbReference>
<dbReference type="CDD" id="cd00082">
    <property type="entry name" value="HisKA"/>
    <property type="match status" value="1"/>
</dbReference>
<evidence type="ECO:0000259" key="9">
    <source>
        <dbReference type="PROSITE" id="PS50113"/>
    </source>
</evidence>
<comment type="caution">
    <text evidence="10">The sequence shown here is derived from an EMBL/GenBank/DDBJ whole genome shotgun (WGS) entry which is preliminary data.</text>
</comment>
<dbReference type="SUPFAM" id="SSF55785">
    <property type="entry name" value="PYP-like sensor domain (PAS domain)"/>
    <property type="match status" value="1"/>
</dbReference>
<sequence length="710" mass="75883">MISLLDDGLDTLASHAHRAWPLRNLVLIGVAAFATLMLPLTTCVLWGLILAACEGWSWFATRAQFKGQVAGRWLRLSHLGTVVTVSSGWMVLGAMLWNTGRGDAAVCAVTIWLSVIFFAQTFAYQSTGAFLAAGVIPAMTMLATLALAPTPDSFDMIPVWALLILALLFAGDGVGIMMDARRRTLATQAEAQDNAERYRFLADNQTDVIMLTALSGERLYVSPSIRQMLGVAPDDMRPVETMEHLCPDDGPAVMACLSALRRDGGQRSQQYRVVRADGSHLWVETLFTLIPAEGDRQARVLSVSRDIQARKQLEQDLVEALCRAEAAAAAKTDFLANMSHELRTPLNAIIGFSALLEGAQGLAPQQARHAHLIHQASAALLEVVNGVLDFSRLEAGAVELDPQPFDPAAEAASLCDLLTDQAAAKGLTLAIKAEGPPVRLIGDAPRLRQVLLNYLSNALKFTSQGGVTVTVRTTPTAAGAHTLRVEVADTGVGVPAAQLGLIFERFTQSDASISRKFGGAGLGLTICRHLLELMDGQVGADSVEGQGSTFWFQLDLPAAPMTLAADAATDAAAATAELDRPLRLLLVEDVAVNRELVATLLSPFDIQIDTAENGEQALQCVERAAYDLILMDMQMPIMDGLTATRAIRARGLRVPIIAMTANVLPEQVARCREAGMDDHLGKPIAPGRLLEVIGRWTGGEGVEAEAAEAG</sequence>
<dbReference type="Gene3D" id="3.40.50.2300">
    <property type="match status" value="1"/>
</dbReference>
<dbReference type="PANTHER" id="PTHR45339:SF5">
    <property type="entry name" value="HISTIDINE KINASE"/>
    <property type="match status" value="1"/>
</dbReference>
<dbReference type="InterPro" id="IPR000700">
    <property type="entry name" value="PAS-assoc_C"/>
</dbReference>
<feature type="transmembrane region" description="Helical" evidence="5">
    <location>
        <begin position="129"/>
        <end position="147"/>
    </location>
</feature>
<dbReference type="CDD" id="cd00130">
    <property type="entry name" value="PAS"/>
    <property type="match status" value="1"/>
</dbReference>
<dbReference type="InterPro" id="IPR013655">
    <property type="entry name" value="PAS_fold_3"/>
</dbReference>
<dbReference type="SUPFAM" id="SSF47384">
    <property type="entry name" value="Homodimeric domain of signal transducing histidine kinase"/>
    <property type="match status" value="1"/>
</dbReference>
<dbReference type="EC" id="2.7.13.3" evidence="2"/>
<name>A0ABU0IQ64_9CAUL</name>
<feature type="domain" description="Histidine kinase" evidence="6">
    <location>
        <begin position="337"/>
        <end position="558"/>
    </location>
</feature>
<feature type="transmembrane region" description="Helical" evidence="5">
    <location>
        <begin position="159"/>
        <end position="178"/>
    </location>
</feature>
<feature type="domain" description="PAC" evidence="9">
    <location>
        <begin position="267"/>
        <end position="319"/>
    </location>
</feature>
<dbReference type="Gene3D" id="3.30.450.20">
    <property type="entry name" value="PAS domain"/>
    <property type="match status" value="1"/>
</dbReference>
<dbReference type="Gene3D" id="1.10.287.130">
    <property type="match status" value="1"/>
</dbReference>
<dbReference type="PRINTS" id="PR00344">
    <property type="entry name" value="BCTRLSENSOR"/>
</dbReference>
<evidence type="ECO:0000259" key="8">
    <source>
        <dbReference type="PROSITE" id="PS50112"/>
    </source>
</evidence>
<dbReference type="SUPFAM" id="SSF55874">
    <property type="entry name" value="ATPase domain of HSP90 chaperone/DNA topoisomerase II/histidine kinase"/>
    <property type="match status" value="1"/>
</dbReference>
<dbReference type="PANTHER" id="PTHR45339">
    <property type="entry name" value="HYBRID SIGNAL TRANSDUCTION HISTIDINE KINASE J"/>
    <property type="match status" value="1"/>
</dbReference>
<dbReference type="SMART" id="SM00086">
    <property type="entry name" value="PAC"/>
    <property type="match status" value="1"/>
</dbReference>
<feature type="modified residue" description="4-aspartylphosphate" evidence="4">
    <location>
        <position position="632"/>
    </location>
</feature>
<dbReference type="PROSITE" id="PS50110">
    <property type="entry name" value="RESPONSE_REGULATORY"/>
    <property type="match status" value="1"/>
</dbReference>
<dbReference type="CDD" id="cd17546">
    <property type="entry name" value="REC_hyHK_CKI1_RcsC-like"/>
    <property type="match status" value="1"/>
</dbReference>
<dbReference type="SMART" id="SM00388">
    <property type="entry name" value="HisKA"/>
    <property type="match status" value="1"/>
</dbReference>
<evidence type="ECO:0000256" key="5">
    <source>
        <dbReference type="SAM" id="Phobius"/>
    </source>
</evidence>
<dbReference type="InterPro" id="IPR036097">
    <property type="entry name" value="HisK_dim/P_sf"/>
</dbReference>
<evidence type="ECO:0000313" key="11">
    <source>
        <dbReference type="Proteomes" id="UP001228905"/>
    </source>
</evidence>
<dbReference type="Pfam" id="PF00072">
    <property type="entry name" value="Response_reg"/>
    <property type="match status" value="1"/>
</dbReference>
<organism evidence="10 11">
    <name type="scientific">Caulobacter ginsengisoli</name>
    <dbReference type="NCBI Taxonomy" id="400775"/>
    <lineage>
        <taxon>Bacteria</taxon>
        <taxon>Pseudomonadati</taxon>
        <taxon>Pseudomonadota</taxon>
        <taxon>Alphaproteobacteria</taxon>
        <taxon>Caulobacterales</taxon>
        <taxon>Caulobacteraceae</taxon>
        <taxon>Caulobacter</taxon>
    </lineage>
</organism>
<dbReference type="Pfam" id="PF02518">
    <property type="entry name" value="HATPase_c"/>
    <property type="match status" value="1"/>
</dbReference>
<accession>A0ABU0IQ64</accession>
<evidence type="ECO:0000259" key="6">
    <source>
        <dbReference type="PROSITE" id="PS50109"/>
    </source>
</evidence>
<dbReference type="Pfam" id="PF08447">
    <property type="entry name" value="PAS_3"/>
    <property type="match status" value="1"/>
</dbReference>
<dbReference type="NCBIfam" id="TIGR00229">
    <property type="entry name" value="sensory_box"/>
    <property type="match status" value="1"/>
</dbReference>
<dbReference type="Proteomes" id="UP001228905">
    <property type="component" value="Unassembled WGS sequence"/>
</dbReference>
<feature type="transmembrane region" description="Helical" evidence="5">
    <location>
        <begin position="73"/>
        <end position="97"/>
    </location>
</feature>